<proteinExistence type="predicted"/>
<organism evidence="2 3">
    <name type="scientific">Chlorogloeopsis fritschii PCC 6912</name>
    <dbReference type="NCBI Taxonomy" id="211165"/>
    <lineage>
        <taxon>Bacteria</taxon>
        <taxon>Bacillati</taxon>
        <taxon>Cyanobacteriota</taxon>
        <taxon>Cyanophyceae</taxon>
        <taxon>Nostocales</taxon>
        <taxon>Chlorogloeopsidaceae</taxon>
        <taxon>Chlorogloeopsis</taxon>
    </lineage>
</organism>
<evidence type="ECO:0000313" key="2">
    <source>
        <dbReference type="EMBL" id="RUR74892.1"/>
    </source>
</evidence>
<evidence type="ECO:0000313" key="3">
    <source>
        <dbReference type="Proteomes" id="UP000268857"/>
    </source>
</evidence>
<keyword evidence="3" id="KW-1185">Reference proteome</keyword>
<keyword evidence="1" id="KW-0812">Transmembrane</keyword>
<reference evidence="2 3" key="1">
    <citation type="journal article" date="2019" name="Genome Biol. Evol.">
        <title>Day and night: Metabolic profiles and evolutionary relationships of six axenic non-marine cyanobacteria.</title>
        <authorList>
            <person name="Will S.E."/>
            <person name="Henke P."/>
            <person name="Boedeker C."/>
            <person name="Huang S."/>
            <person name="Brinkmann H."/>
            <person name="Rohde M."/>
            <person name="Jarek M."/>
            <person name="Friedl T."/>
            <person name="Seufert S."/>
            <person name="Schumacher M."/>
            <person name="Overmann J."/>
            <person name="Neumann-Schaal M."/>
            <person name="Petersen J."/>
        </authorList>
    </citation>
    <scope>NUCLEOTIDE SEQUENCE [LARGE SCALE GENOMIC DNA]</scope>
    <source>
        <strain evidence="2 3">PCC 6912</strain>
    </source>
</reference>
<keyword evidence="1" id="KW-0472">Membrane</keyword>
<dbReference type="AlphaFoldDB" id="A0A3S0XPU7"/>
<protein>
    <submittedName>
        <fullName evidence="2">Uncharacterized protein</fullName>
    </submittedName>
</protein>
<dbReference type="RefSeq" id="WP_016879482.1">
    <property type="nucleotide sequence ID" value="NZ_CP170746.1"/>
</dbReference>
<dbReference type="EMBL" id="RSCJ01000027">
    <property type="protein sequence ID" value="RUR74892.1"/>
    <property type="molecule type" value="Genomic_DNA"/>
</dbReference>
<keyword evidence="1" id="KW-1133">Transmembrane helix</keyword>
<accession>A0A3S0XPU7</accession>
<gene>
    <name evidence="2" type="ORF">PCC6912_50700</name>
</gene>
<name>A0A3S0XPU7_CHLFR</name>
<comment type="caution">
    <text evidence="2">The sequence shown here is derived from an EMBL/GenBank/DDBJ whole genome shotgun (WGS) entry which is preliminary data.</text>
</comment>
<sequence>MDSLSENKFFNLSATLVTLGVVGAFALIIPSFSVTSDGSSSEDVSRHGVTDRNLCKQIAKKYGWKLQEIVGSLKAHQ</sequence>
<evidence type="ECO:0000256" key="1">
    <source>
        <dbReference type="SAM" id="Phobius"/>
    </source>
</evidence>
<feature type="transmembrane region" description="Helical" evidence="1">
    <location>
        <begin position="12"/>
        <end position="32"/>
    </location>
</feature>
<dbReference type="Proteomes" id="UP000268857">
    <property type="component" value="Unassembled WGS sequence"/>
</dbReference>